<accession>A0ABW2CJ55</accession>
<comment type="caution">
    <text evidence="1">The sequence shown here is derived from an EMBL/GenBank/DDBJ whole genome shotgun (WGS) entry which is preliminary data.</text>
</comment>
<evidence type="ECO:0000313" key="1">
    <source>
        <dbReference type="EMBL" id="MFC6881794.1"/>
    </source>
</evidence>
<sequence>MGGVEVAGGDGELAFRLVQLCNAQTGRPLTDDELRLIGGHPGQLD</sequence>
<dbReference type="EMBL" id="JBHSXS010000010">
    <property type="protein sequence ID" value="MFC6881794.1"/>
    <property type="molecule type" value="Genomic_DNA"/>
</dbReference>
<name>A0ABW2CJ55_9ACTN</name>
<organism evidence="1 2">
    <name type="scientific">Actinomadura yumaensis</name>
    <dbReference type="NCBI Taxonomy" id="111807"/>
    <lineage>
        <taxon>Bacteria</taxon>
        <taxon>Bacillati</taxon>
        <taxon>Actinomycetota</taxon>
        <taxon>Actinomycetes</taxon>
        <taxon>Streptosporangiales</taxon>
        <taxon>Thermomonosporaceae</taxon>
        <taxon>Actinomadura</taxon>
    </lineage>
</organism>
<evidence type="ECO:0000313" key="2">
    <source>
        <dbReference type="Proteomes" id="UP001596380"/>
    </source>
</evidence>
<proteinExistence type="predicted"/>
<dbReference type="RefSeq" id="WP_175249951.1">
    <property type="nucleotide sequence ID" value="NZ_JBHSXE010000001.1"/>
</dbReference>
<reference evidence="2" key="1">
    <citation type="journal article" date="2019" name="Int. J. Syst. Evol. Microbiol.">
        <title>The Global Catalogue of Microorganisms (GCM) 10K type strain sequencing project: providing services to taxonomists for standard genome sequencing and annotation.</title>
        <authorList>
            <consortium name="The Broad Institute Genomics Platform"/>
            <consortium name="The Broad Institute Genome Sequencing Center for Infectious Disease"/>
            <person name="Wu L."/>
            <person name="Ma J."/>
        </authorList>
    </citation>
    <scope>NUCLEOTIDE SEQUENCE [LARGE SCALE GENOMIC DNA]</scope>
    <source>
        <strain evidence="2">JCM 3369</strain>
    </source>
</reference>
<gene>
    <name evidence="1" type="ORF">ACFQKB_18710</name>
</gene>
<protein>
    <submittedName>
        <fullName evidence="1">Uncharacterized protein</fullName>
    </submittedName>
</protein>
<keyword evidence="2" id="KW-1185">Reference proteome</keyword>
<dbReference type="Proteomes" id="UP001596380">
    <property type="component" value="Unassembled WGS sequence"/>
</dbReference>